<evidence type="ECO:0000313" key="3">
    <source>
        <dbReference type="Proteomes" id="UP000321577"/>
    </source>
</evidence>
<keyword evidence="3" id="KW-1185">Reference proteome</keyword>
<dbReference type="InterPro" id="IPR013401">
    <property type="entry name" value="T3SS_LcrE"/>
</dbReference>
<accession>A0A512MAF3</accession>
<dbReference type="RefSeq" id="WP_146851288.1">
    <property type="nucleotide sequence ID" value="NZ_BKAG01000020.1"/>
</dbReference>
<evidence type="ECO:0000259" key="1">
    <source>
        <dbReference type="Pfam" id="PF07201"/>
    </source>
</evidence>
<dbReference type="InterPro" id="IPR010812">
    <property type="entry name" value="HrpJ-like"/>
</dbReference>
<protein>
    <recommendedName>
        <fullName evidence="1">Hypersensitivity response secretion-like HrpJ domain-containing protein</fullName>
    </recommendedName>
</protein>
<gene>
    <name evidence="2" type="ORF">BGE01nite_30060</name>
</gene>
<dbReference type="NCBIfam" id="TIGR02568">
    <property type="entry name" value="LcrE"/>
    <property type="match status" value="1"/>
</dbReference>
<dbReference type="Pfam" id="PF07201">
    <property type="entry name" value="HrpJ"/>
    <property type="match status" value="1"/>
</dbReference>
<dbReference type="Proteomes" id="UP000321577">
    <property type="component" value="Unassembled WGS sequence"/>
</dbReference>
<organism evidence="2 3">
    <name type="scientific">Brevifollis gellanilyticus</name>
    <dbReference type="NCBI Taxonomy" id="748831"/>
    <lineage>
        <taxon>Bacteria</taxon>
        <taxon>Pseudomonadati</taxon>
        <taxon>Verrucomicrobiota</taxon>
        <taxon>Verrucomicrobiia</taxon>
        <taxon>Verrucomicrobiales</taxon>
        <taxon>Verrucomicrobiaceae</taxon>
    </lineage>
</organism>
<feature type="domain" description="Hypersensitivity response secretion-like HrpJ" evidence="1">
    <location>
        <begin position="60"/>
        <end position="226"/>
    </location>
</feature>
<dbReference type="GO" id="GO:0019867">
    <property type="term" value="C:outer membrane"/>
    <property type="evidence" value="ECO:0007669"/>
    <property type="project" value="InterPro"/>
</dbReference>
<dbReference type="AlphaFoldDB" id="A0A512MAF3"/>
<dbReference type="GO" id="GO:0009986">
    <property type="term" value="C:cell surface"/>
    <property type="evidence" value="ECO:0007669"/>
    <property type="project" value="InterPro"/>
</dbReference>
<dbReference type="GO" id="GO:0050709">
    <property type="term" value="P:negative regulation of protein secretion"/>
    <property type="evidence" value="ECO:0007669"/>
    <property type="project" value="InterPro"/>
</dbReference>
<dbReference type="SUPFAM" id="SSF140591">
    <property type="entry name" value="Type III secretion system domain"/>
    <property type="match status" value="1"/>
</dbReference>
<sequence>MSAIGNDVRALVSSFSSKEGVADSLAQAQRQEGSIKGQVVQETDAATALQNAAEEMTFAASEKVEKKLSERKAGSKESMKLNQAELAEKYVTMTGDSQSPQKLNDFVEALKKRGSKASEGEIRDMLQREFSDVSEQYAAIAFAEEALKGQEGEEFKELAAKVGNVKETLMKEAGPAIRAGINIASDVLGFAKQGLEQLDKLRELYRYAVLGRPNVSEMYQAIMTRYGESRFSQALDFLIQAAGSDLDASGMGPSMESAHLETAVNNINYVQQMGNLFRTLSDLVDKVRPNATPAPAFSFAFANGR</sequence>
<dbReference type="GO" id="GO:0030254">
    <property type="term" value="P:protein secretion by the type III secretion system"/>
    <property type="evidence" value="ECO:0007669"/>
    <property type="project" value="InterPro"/>
</dbReference>
<comment type="caution">
    <text evidence="2">The sequence shown here is derived from an EMBL/GenBank/DDBJ whole genome shotgun (WGS) entry which is preliminary data.</text>
</comment>
<reference evidence="2 3" key="1">
    <citation type="submission" date="2019-07" db="EMBL/GenBank/DDBJ databases">
        <title>Whole genome shotgun sequence of Brevifollis gellanilyticus NBRC 108608.</title>
        <authorList>
            <person name="Hosoyama A."/>
            <person name="Uohara A."/>
            <person name="Ohji S."/>
            <person name="Ichikawa N."/>
        </authorList>
    </citation>
    <scope>NUCLEOTIDE SEQUENCE [LARGE SCALE GENOMIC DNA]</scope>
    <source>
        <strain evidence="2 3">NBRC 108608</strain>
    </source>
</reference>
<dbReference type="OrthoDB" id="5810262at2"/>
<dbReference type="EMBL" id="BKAG01000020">
    <property type="protein sequence ID" value="GEP43715.1"/>
    <property type="molecule type" value="Genomic_DNA"/>
</dbReference>
<evidence type="ECO:0000313" key="2">
    <source>
        <dbReference type="EMBL" id="GEP43715.1"/>
    </source>
</evidence>
<name>A0A512MAF3_9BACT</name>
<proteinExistence type="predicted"/>
<dbReference type="Gene3D" id="1.10.150.630">
    <property type="match status" value="1"/>
</dbReference>